<dbReference type="Gene3D" id="2.30.110.10">
    <property type="entry name" value="Electron Transport, Fmn-binding Protein, Chain A"/>
    <property type="match status" value="1"/>
</dbReference>
<reference evidence="2 3" key="1">
    <citation type="journal article" date="2015" name="Genome Biol. Evol.">
        <title>Comparative Genomics of a Bacterivorous Green Alga Reveals Evolutionary Causalities and Consequences of Phago-Mixotrophic Mode of Nutrition.</title>
        <authorList>
            <person name="Burns J.A."/>
            <person name="Paasch A."/>
            <person name="Narechania A."/>
            <person name="Kim E."/>
        </authorList>
    </citation>
    <scope>NUCLEOTIDE SEQUENCE [LARGE SCALE GENOMIC DNA]</scope>
    <source>
        <strain evidence="2 3">PLY_AMNH</strain>
    </source>
</reference>
<dbReference type="AlphaFoldDB" id="A0AAE0GZW7"/>
<evidence type="ECO:0000259" key="1">
    <source>
        <dbReference type="Pfam" id="PF10615"/>
    </source>
</evidence>
<protein>
    <recommendedName>
        <fullName evidence="1">DUF2470 domain-containing protein</fullName>
    </recommendedName>
</protein>
<dbReference type="InterPro" id="IPR012349">
    <property type="entry name" value="Split_barrel_FMN-bd"/>
</dbReference>
<dbReference type="PANTHER" id="PTHR13343">
    <property type="entry name" value="CREG1 PROTEIN"/>
    <property type="match status" value="1"/>
</dbReference>
<evidence type="ECO:0000313" key="3">
    <source>
        <dbReference type="Proteomes" id="UP001190700"/>
    </source>
</evidence>
<gene>
    <name evidence="2" type="ORF">CYMTET_5247</name>
</gene>
<name>A0AAE0GZW7_9CHLO</name>
<comment type="caution">
    <text evidence="2">The sequence shown here is derived from an EMBL/GenBank/DDBJ whole genome shotgun (WGS) entry which is preliminary data.</text>
</comment>
<feature type="domain" description="DUF2470" evidence="1">
    <location>
        <begin position="153"/>
        <end position="229"/>
    </location>
</feature>
<dbReference type="GO" id="GO:0005737">
    <property type="term" value="C:cytoplasm"/>
    <property type="evidence" value="ECO:0007669"/>
    <property type="project" value="UniProtKB-ARBA"/>
</dbReference>
<dbReference type="Proteomes" id="UP001190700">
    <property type="component" value="Unassembled WGS sequence"/>
</dbReference>
<dbReference type="Pfam" id="PF10615">
    <property type="entry name" value="DUF2470"/>
    <property type="match status" value="1"/>
</dbReference>
<dbReference type="PANTHER" id="PTHR13343:SF22">
    <property type="entry name" value="GLUTAMYL-TRNA REDUCTASE-BINDING PROTEIN, CHLOROPLASTIC"/>
    <property type="match status" value="1"/>
</dbReference>
<dbReference type="InterPro" id="IPR019595">
    <property type="entry name" value="DUF2470"/>
</dbReference>
<dbReference type="SUPFAM" id="SSF50475">
    <property type="entry name" value="FMN-binding split barrel"/>
    <property type="match status" value="1"/>
</dbReference>
<organism evidence="2 3">
    <name type="scientific">Cymbomonas tetramitiformis</name>
    <dbReference type="NCBI Taxonomy" id="36881"/>
    <lineage>
        <taxon>Eukaryota</taxon>
        <taxon>Viridiplantae</taxon>
        <taxon>Chlorophyta</taxon>
        <taxon>Pyramimonadophyceae</taxon>
        <taxon>Pyramimonadales</taxon>
        <taxon>Pyramimonadaceae</taxon>
        <taxon>Cymbomonas</taxon>
    </lineage>
</organism>
<proteinExistence type="predicted"/>
<sequence>MLAIASFGTLCTVCEDSWPLGTKMNFVLDDAGQPILRLRKEALHTENLNRDTRCSLFVQPAAEPCSNVGRCTVIGTINDLDASEEETLMQKYLQVHGPGVGVDQIRSDDRYRRLTVERVFYVGTLGSTSDAEVISGEEYTNASPDILRSCAPDLVSYMDTECEEDLMRFCTLFAGLPATEIVGASLLWVDRQGFDVRAKLSSGEVTDVRLPFTKSVTGERDARSALNLMAQVAWELERNYQPTPPSPAVENEGASS</sequence>
<keyword evidence="3" id="KW-1185">Reference proteome</keyword>
<dbReference type="Gene3D" id="3.20.180.10">
    <property type="entry name" value="PNP-oxidase-like"/>
    <property type="match status" value="1"/>
</dbReference>
<accession>A0AAE0GZW7</accession>
<dbReference type="InterPro" id="IPR037119">
    <property type="entry name" value="Haem_oxidase_HugZ-like_sf"/>
</dbReference>
<evidence type="ECO:0000313" key="2">
    <source>
        <dbReference type="EMBL" id="KAK3287231.1"/>
    </source>
</evidence>
<dbReference type="EMBL" id="LGRX02000945">
    <property type="protein sequence ID" value="KAK3287231.1"/>
    <property type="molecule type" value="Genomic_DNA"/>
</dbReference>